<dbReference type="Gene3D" id="2.40.50.180">
    <property type="entry name" value="CheA-289, Domain 4"/>
    <property type="match status" value="1"/>
</dbReference>
<keyword evidence="3" id="KW-1185">Reference proteome</keyword>
<evidence type="ECO:0000313" key="3">
    <source>
        <dbReference type="Proteomes" id="UP000663929"/>
    </source>
</evidence>
<reference evidence="2" key="1">
    <citation type="submission" date="2021-03" db="EMBL/GenBank/DDBJ databases">
        <title>Acanthopleuribacteraceae sp. M133.</title>
        <authorList>
            <person name="Wang G."/>
        </authorList>
    </citation>
    <scope>NUCLEOTIDE SEQUENCE</scope>
    <source>
        <strain evidence="2">M133</strain>
    </source>
</reference>
<protein>
    <submittedName>
        <fullName evidence="2">Chemotaxis protein CheW</fullName>
    </submittedName>
</protein>
<gene>
    <name evidence="2" type="ORF">J3U87_01455</name>
</gene>
<name>A0A8A4TM93_SULCO</name>
<organism evidence="2 3">
    <name type="scientific">Sulfidibacter corallicola</name>
    <dbReference type="NCBI Taxonomy" id="2818388"/>
    <lineage>
        <taxon>Bacteria</taxon>
        <taxon>Pseudomonadati</taxon>
        <taxon>Acidobacteriota</taxon>
        <taxon>Holophagae</taxon>
        <taxon>Acanthopleuribacterales</taxon>
        <taxon>Acanthopleuribacteraceae</taxon>
        <taxon>Sulfidibacter</taxon>
    </lineage>
</organism>
<dbReference type="InterPro" id="IPR036061">
    <property type="entry name" value="CheW-like_dom_sf"/>
</dbReference>
<evidence type="ECO:0000313" key="2">
    <source>
        <dbReference type="EMBL" id="QTD51109.1"/>
    </source>
</evidence>
<dbReference type="KEGG" id="scor:J3U87_01455"/>
<sequence length="162" mass="17795">MLILPFRVNHFLCAVDGRDVDVVLPYREPVAIVGAPSHQLGTIAYGAEVIPLIDLRQLLFGQPSARLLGTRIALVRGREETAGTLALVAEGMTISCHIADEWDPVTTTQDDPLARLGPLREFRGQPLQMIEPRRLWQLIEEVALQADGTPDTSTSHPRIESG</sequence>
<dbReference type="GO" id="GO:0007165">
    <property type="term" value="P:signal transduction"/>
    <property type="evidence" value="ECO:0007669"/>
    <property type="project" value="InterPro"/>
</dbReference>
<proteinExistence type="predicted"/>
<evidence type="ECO:0000259" key="1">
    <source>
        <dbReference type="Pfam" id="PF01584"/>
    </source>
</evidence>
<dbReference type="SUPFAM" id="SSF50341">
    <property type="entry name" value="CheW-like"/>
    <property type="match status" value="1"/>
</dbReference>
<dbReference type="GO" id="GO:0006935">
    <property type="term" value="P:chemotaxis"/>
    <property type="evidence" value="ECO:0007669"/>
    <property type="project" value="InterPro"/>
</dbReference>
<dbReference type="RefSeq" id="WP_237381241.1">
    <property type="nucleotide sequence ID" value="NZ_CP071793.1"/>
</dbReference>
<dbReference type="AlphaFoldDB" id="A0A8A4TM93"/>
<dbReference type="EMBL" id="CP071793">
    <property type="protein sequence ID" value="QTD51109.1"/>
    <property type="molecule type" value="Genomic_DNA"/>
</dbReference>
<dbReference type="Pfam" id="PF01584">
    <property type="entry name" value="CheW"/>
    <property type="match status" value="1"/>
</dbReference>
<dbReference type="Proteomes" id="UP000663929">
    <property type="component" value="Chromosome"/>
</dbReference>
<feature type="domain" description="CheW-like" evidence="1">
    <location>
        <begin position="4"/>
        <end position="85"/>
    </location>
</feature>
<accession>A0A8A4TM93</accession>
<dbReference type="InterPro" id="IPR002545">
    <property type="entry name" value="CheW-lke_dom"/>
</dbReference>